<evidence type="ECO:0000256" key="1">
    <source>
        <dbReference type="SAM" id="MobiDB-lite"/>
    </source>
</evidence>
<protein>
    <submittedName>
        <fullName evidence="2">10112_t:CDS:1</fullName>
    </submittedName>
</protein>
<dbReference type="Proteomes" id="UP000789901">
    <property type="component" value="Unassembled WGS sequence"/>
</dbReference>
<sequence length="174" mass="19457">MSRIHTLSDIGEGKKLGDIPSNRYPPSRTELENQLACANRDREIAIECGNRLVNKCSVLDKDNKRIQHDLKQSNKDKEKLSKHAYQLIEEVKRLRVDNTNLTSQITQSQISHNDEICSEVSDTEISRVKDPFQCNKNSTISPNETYSQISMGEVEAIPAVVGALGSPLIALLLL</sequence>
<gene>
    <name evidence="2" type="ORF">GMARGA_LOCUS38988</name>
</gene>
<evidence type="ECO:0000313" key="2">
    <source>
        <dbReference type="EMBL" id="CAG8848052.1"/>
    </source>
</evidence>
<proteinExistence type="predicted"/>
<keyword evidence="3" id="KW-1185">Reference proteome</keyword>
<dbReference type="EMBL" id="CAJVQB010090391">
    <property type="protein sequence ID" value="CAG8848052.1"/>
    <property type="molecule type" value="Genomic_DNA"/>
</dbReference>
<feature type="non-terminal residue" evidence="2">
    <location>
        <position position="174"/>
    </location>
</feature>
<accession>A0ABN7X5D9</accession>
<feature type="region of interest" description="Disordered" evidence="1">
    <location>
        <begin position="1"/>
        <end position="27"/>
    </location>
</feature>
<evidence type="ECO:0000313" key="3">
    <source>
        <dbReference type="Proteomes" id="UP000789901"/>
    </source>
</evidence>
<reference evidence="2 3" key="1">
    <citation type="submission" date="2021-06" db="EMBL/GenBank/DDBJ databases">
        <authorList>
            <person name="Kallberg Y."/>
            <person name="Tangrot J."/>
            <person name="Rosling A."/>
        </authorList>
    </citation>
    <scope>NUCLEOTIDE SEQUENCE [LARGE SCALE GENOMIC DNA]</scope>
    <source>
        <strain evidence="2 3">120-4 pot B 10/14</strain>
    </source>
</reference>
<comment type="caution">
    <text evidence="2">The sequence shown here is derived from an EMBL/GenBank/DDBJ whole genome shotgun (WGS) entry which is preliminary data.</text>
</comment>
<organism evidence="2 3">
    <name type="scientific">Gigaspora margarita</name>
    <dbReference type="NCBI Taxonomy" id="4874"/>
    <lineage>
        <taxon>Eukaryota</taxon>
        <taxon>Fungi</taxon>
        <taxon>Fungi incertae sedis</taxon>
        <taxon>Mucoromycota</taxon>
        <taxon>Glomeromycotina</taxon>
        <taxon>Glomeromycetes</taxon>
        <taxon>Diversisporales</taxon>
        <taxon>Gigasporaceae</taxon>
        <taxon>Gigaspora</taxon>
    </lineage>
</organism>
<name>A0ABN7X5D9_GIGMA</name>